<dbReference type="GO" id="GO:0009254">
    <property type="term" value="P:peptidoglycan turnover"/>
    <property type="evidence" value="ECO:0007669"/>
    <property type="project" value="InterPro"/>
</dbReference>
<dbReference type="EMBL" id="CP016808">
    <property type="protein sequence ID" value="ANY67713.1"/>
    <property type="molecule type" value="Genomic_DNA"/>
</dbReference>
<dbReference type="RefSeq" id="WP_172455510.1">
    <property type="nucleotide sequence ID" value="NZ_CP016808.1"/>
</dbReference>
<organism evidence="3">
    <name type="scientific">Paenibacillus sp. BIHB 4019</name>
    <dbReference type="NCBI Taxonomy" id="1870819"/>
    <lineage>
        <taxon>Bacteria</taxon>
        <taxon>Bacillati</taxon>
        <taxon>Bacillota</taxon>
        <taxon>Bacilli</taxon>
        <taxon>Bacillales</taxon>
        <taxon>Paenibacillaceae</taxon>
        <taxon>Paenibacillus</taxon>
    </lineage>
</organism>
<dbReference type="SUPFAM" id="SSF50685">
    <property type="entry name" value="Barwin-like endoglucanases"/>
    <property type="match status" value="1"/>
</dbReference>
<protein>
    <recommendedName>
        <fullName evidence="2">3D domain-containing protein</fullName>
    </recommendedName>
</protein>
<dbReference type="Gene3D" id="2.40.40.10">
    <property type="entry name" value="RlpA-like domain"/>
    <property type="match status" value="1"/>
</dbReference>
<evidence type="ECO:0000256" key="1">
    <source>
        <dbReference type="ARBA" id="ARBA00022729"/>
    </source>
</evidence>
<gene>
    <name evidence="3" type="ORF">BBD42_15500</name>
</gene>
<dbReference type="PANTHER" id="PTHR39160:SF6">
    <property type="entry name" value="CELL WALL-BINDING PROTEIN YOCH"/>
    <property type="match status" value="1"/>
</dbReference>
<accession>A0A1B2DJ41</accession>
<dbReference type="InterPro" id="IPR010611">
    <property type="entry name" value="3D_dom"/>
</dbReference>
<dbReference type="GO" id="GO:0019867">
    <property type="term" value="C:outer membrane"/>
    <property type="evidence" value="ECO:0007669"/>
    <property type="project" value="InterPro"/>
</dbReference>
<dbReference type="PANTHER" id="PTHR39160">
    <property type="entry name" value="CELL WALL-BINDING PROTEIN YOCH"/>
    <property type="match status" value="1"/>
</dbReference>
<proteinExistence type="predicted"/>
<keyword evidence="1" id="KW-0732">Signal</keyword>
<dbReference type="CDD" id="cd14667">
    <property type="entry name" value="3D_containing_proteins"/>
    <property type="match status" value="1"/>
</dbReference>
<dbReference type="AlphaFoldDB" id="A0A1B2DJ41"/>
<dbReference type="GO" id="GO:0004553">
    <property type="term" value="F:hydrolase activity, hydrolyzing O-glycosyl compounds"/>
    <property type="evidence" value="ECO:0007669"/>
    <property type="project" value="InterPro"/>
</dbReference>
<dbReference type="InterPro" id="IPR059180">
    <property type="entry name" value="3D_YorM"/>
</dbReference>
<dbReference type="Pfam" id="PF06725">
    <property type="entry name" value="3D"/>
    <property type="match status" value="1"/>
</dbReference>
<evidence type="ECO:0000313" key="3">
    <source>
        <dbReference type="EMBL" id="ANY67713.1"/>
    </source>
</evidence>
<sequence length="110" mass="11815">MAAKKSEWRTYLATAYTARCTGCTGVTKSGIDVRHTQFDENGRRIVAVDPRVIPLGTALEIRLADGTVIEAVAEDIGGSIKGARIDVLHATKKQADKFGKQDVEVRVSGS</sequence>
<dbReference type="InterPro" id="IPR036908">
    <property type="entry name" value="RlpA-like_sf"/>
</dbReference>
<evidence type="ECO:0000259" key="2">
    <source>
        <dbReference type="Pfam" id="PF06725"/>
    </source>
</evidence>
<reference evidence="3" key="1">
    <citation type="submission" date="2016-08" db="EMBL/GenBank/DDBJ databases">
        <title>Complete Genome Seqeunce of Paenibacillus sp. BIHB 4019 from tea rhizoplane.</title>
        <authorList>
            <person name="Thakur R."/>
            <person name="Swarnkar M.K."/>
            <person name="Gulati A."/>
        </authorList>
    </citation>
    <scope>NUCLEOTIDE SEQUENCE [LARGE SCALE GENOMIC DNA]</scope>
    <source>
        <strain evidence="3">BIHB4019</strain>
    </source>
</reference>
<feature type="domain" description="3D" evidence="2">
    <location>
        <begin position="45"/>
        <end position="105"/>
    </location>
</feature>
<name>A0A1B2DJ41_9BACL</name>
<dbReference type="InterPro" id="IPR051933">
    <property type="entry name" value="Resuscitation_pf_RpfB"/>
</dbReference>